<dbReference type="GO" id="GO:1901135">
    <property type="term" value="P:carbohydrate derivative metabolic process"/>
    <property type="evidence" value="ECO:0007669"/>
    <property type="project" value="InterPro"/>
</dbReference>
<evidence type="ECO:0000313" key="2">
    <source>
        <dbReference type="Proteomes" id="UP000290495"/>
    </source>
</evidence>
<dbReference type="AlphaFoldDB" id="A0A449AQP0"/>
<dbReference type="Proteomes" id="UP000290495">
    <property type="component" value="Chromosome"/>
</dbReference>
<organism evidence="1 2">
    <name type="scientific">Mycoplasmopsis canis</name>
    <dbReference type="NCBI Taxonomy" id="29555"/>
    <lineage>
        <taxon>Bacteria</taxon>
        <taxon>Bacillati</taxon>
        <taxon>Mycoplasmatota</taxon>
        <taxon>Mycoplasmoidales</taxon>
        <taxon>Metamycoplasmataceae</taxon>
        <taxon>Mycoplasmopsis</taxon>
    </lineage>
</organism>
<dbReference type="EMBL" id="LR215010">
    <property type="protein sequence ID" value="VEU68821.1"/>
    <property type="molecule type" value="Genomic_DNA"/>
</dbReference>
<dbReference type="GO" id="GO:0097367">
    <property type="term" value="F:carbohydrate derivative binding"/>
    <property type="evidence" value="ECO:0007669"/>
    <property type="project" value="InterPro"/>
</dbReference>
<protein>
    <submittedName>
        <fullName evidence="1">Glucose-6-phosphate isomerase B</fullName>
        <ecNumber evidence="1">5.3.1.9</ecNumber>
    </submittedName>
</protein>
<dbReference type="GO" id="GO:0004347">
    <property type="term" value="F:glucose-6-phosphate isomerase activity"/>
    <property type="evidence" value="ECO:0007669"/>
    <property type="project" value="UniProtKB-EC"/>
</dbReference>
<dbReference type="InterPro" id="IPR046348">
    <property type="entry name" value="SIS_dom_sf"/>
</dbReference>
<proteinExistence type="predicted"/>
<dbReference type="SUPFAM" id="SSF53697">
    <property type="entry name" value="SIS domain"/>
    <property type="match status" value="1"/>
</dbReference>
<evidence type="ECO:0000313" key="1">
    <source>
        <dbReference type="EMBL" id="VEU68821.1"/>
    </source>
</evidence>
<gene>
    <name evidence="1" type="primary">pgiB_1</name>
    <name evidence="1" type="ORF">NCTC10146_00278</name>
</gene>
<dbReference type="EC" id="5.3.1.9" evidence="1"/>
<reference evidence="1 2" key="1">
    <citation type="submission" date="2019-01" db="EMBL/GenBank/DDBJ databases">
        <authorList>
            <consortium name="Pathogen Informatics"/>
        </authorList>
    </citation>
    <scope>NUCLEOTIDE SEQUENCE [LARGE SCALE GENOMIC DNA]</scope>
    <source>
        <strain evidence="1 2">NCTC10146</strain>
    </source>
</reference>
<sequence length="422" mass="49113">MSKIFINWNEENFNDPLKNKEIIEKIRSLNFEGSENLYFDDIAINYSINGIVDIIKYCNNIYKNGVEHLIVWASQTTQKLINSCLDFVLGKNNFHNENKIKLHFIDGYDKLTITKQKLDKYFKEDKNNKIAIIFLDGFIELNEGKINQMINLILSKFSEKSSDFLIKKMIYFIGKNEWFQHLKKHKIPNNNIFIVSSDINENYSFFSEISLIILATQGINIKKLVDGYKSNSTKVLNHDLYFNSALKLAFYLNQDISKSKNGKINALRNINLFVSYDSSLNISSNLFSHLYNPLTIKQNTFSDYAFFPTDISKIGQSVLSNKIPKLIIYLTFKQNNFDFQSSSIIDEDDLLSNFEHVTLNQIKNASLNAFNDYLLSFNEATDVLRIDFENQSEEVFGEFISILYWSKIFYGIINNINPFKTK</sequence>
<keyword evidence="1" id="KW-0413">Isomerase</keyword>
<dbReference type="Gene3D" id="3.40.50.10490">
    <property type="entry name" value="Glucose-6-phosphate isomerase like protein, domain 1"/>
    <property type="match status" value="2"/>
</dbReference>
<name>A0A449AQP0_9BACT</name>
<dbReference type="RefSeq" id="WP_004794243.1">
    <property type="nucleotide sequence ID" value="NZ_LR215010.1"/>
</dbReference>
<accession>A0A449AQP0</accession>